<organism evidence="3">
    <name type="scientific">Cladocopium goreaui</name>
    <dbReference type="NCBI Taxonomy" id="2562237"/>
    <lineage>
        <taxon>Eukaryota</taxon>
        <taxon>Sar</taxon>
        <taxon>Alveolata</taxon>
        <taxon>Dinophyceae</taxon>
        <taxon>Suessiales</taxon>
        <taxon>Symbiodiniaceae</taxon>
        <taxon>Cladocopium</taxon>
    </lineage>
</organism>
<dbReference type="EMBL" id="CAMXCT010000001">
    <property type="protein sequence ID" value="CAI3971500.1"/>
    <property type="molecule type" value="Genomic_DNA"/>
</dbReference>
<dbReference type="EMBL" id="CAMXCT020000001">
    <property type="protein sequence ID" value="CAL1124875.1"/>
    <property type="molecule type" value="Genomic_DNA"/>
</dbReference>
<feature type="region of interest" description="Disordered" evidence="2">
    <location>
        <begin position="303"/>
        <end position="333"/>
    </location>
</feature>
<gene>
    <name evidence="3" type="ORF">C1SCF055_LOCUS90</name>
</gene>
<accession>A0A9P1BFK8</accession>
<feature type="coiled-coil region" evidence="1">
    <location>
        <begin position="334"/>
        <end position="382"/>
    </location>
</feature>
<evidence type="ECO:0000313" key="4">
    <source>
        <dbReference type="EMBL" id="CAL1124875.1"/>
    </source>
</evidence>
<keyword evidence="1" id="KW-0175">Coiled coil</keyword>
<dbReference type="InterPro" id="IPR053738">
    <property type="entry name" value="Lambda_capsid_assembly"/>
</dbReference>
<feature type="compositionally biased region" description="Basic and acidic residues" evidence="2">
    <location>
        <begin position="303"/>
        <end position="327"/>
    </location>
</feature>
<keyword evidence="5" id="KW-1185">Reference proteome</keyword>
<dbReference type="InterPro" id="IPR013320">
    <property type="entry name" value="ConA-like_dom_sf"/>
</dbReference>
<proteinExistence type="predicted"/>
<dbReference type="SUPFAM" id="SSF49899">
    <property type="entry name" value="Concanavalin A-like lectins/glucanases"/>
    <property type="match status" value="1"/>
</dbReference>
<reference evidence="4" key="2">
    <citation type="submission" date="2024-04" db="EMBL/GenBank/DDBJ databases">
        <authorList>
            <person name="Chen Y."/>
            <person name="Shah S."/>
            <person name="Dougan E. K."/>
            <person name="Thang M."/>
            <person name="Chan C."/>
        </authorList>
    </citation>
    <scope>NUCLEOTIDE SEQUENCE [LARGE SCALE GENOMIC DNA]</scope>
</reference>
<evidence type="ECO:0000313" key="3">
    <source>
        <dbReference type="EMBL" id="CAI3971500.1"/>
    </source>
</evidence>
<dbReference type="CDD" id="cd14686">
    <property type="entry name" value="bZIP"/>
    <property type="match status" value="1"/>
</dbReference>
<comment type="caution">
    <text evidence="3">The sequence shown here is derived from an EMBL/GenBank/DDBJ whole genome shotgun (WGS) entry which is preliminary data.</text>
</comment>
<dbReference type="EMBL" id="CAMXCT030000001">
    <property type="protein sequence ID" value="CAL4758812.1"/>
    <property type="molecule type" value="Genomic_DNA"/>
</dbReference>
<reference evidence="3" key="1">
    <citation type="submission" date="2022-10" db="EMBL/GenBank/DDBJ databases">
        <authorList>
            <person name="Chen Y."/>
            <person name="Dougan E. K."/>
            <person name="Chan C."/>
            <person name="Rhodes N."/>
            <person name="Thang M."/>
        </authorList>
    </citation>
    <scope>NUCLEOTIDE SEQUENCE</scope>
</reference>
<feature type="region of interest" description="Disordered" evidence="2">
    <location>
        <begin position="2359"/>
        <end position="2379"/>
    </location>
</feature>
<dbReference type="Proteomes" id="UP001152797">
    <property type="component" value="Unassembled WGS sequence"/>
</dbReference>
<name>A0A9P1BFK8_9DINO</name>
<sequence length="2379" mass="258682">MPSPSSSLATLRPDLGGSVMEIDLMGQLNGFIGLQILPVFEAPKSSGTFGRLKLEQLLHTREVDRSPTGSYNRGEWEFEDEAYKTTEKGLEERIDDNEAEMYKDYFDAELISAERCLHGVLHAAERRVHAMIFNETNFDDTGTDSVVDWGTLDSATPLTDVELAVQAVYDASGFRPNTVVMTWKRFRQCVRTDEVKDLIKHQNFQDVRPEAITKQALATLFQVDEVLVADSTQNDAVQGATPSLAPTWGTEYVWVGKVARTRDIREPCVGRTIHWDEDGSMVGGAFETYRDENVRSDIVRNKVMPEQDQKPQELKAKLDQRREESRSEGVVSEVDALKSDNASLREQNTKLKQQLEEREKEFAEMTKENTRLASEAKGLQRQAERDNESLIPIKCRRDTILGGNPCAIGTAIAHVRLRDGVSPTELVDAIKEGEGVLLMSVAMKLTPSSSSYRDLEEWDEGTARLVFPDNEGVSFGDGRDGEFYSDGSALCRSLNSIGLALDNDRLVDRFSAMALVPGQVSVPYKEQNYDGGIAAGIALQNRSLYLVSTDGNVAALLFANLSNLLSAVQVEVDMDSLALDIKGDAATAIQIGDTNDTLAELGATPVGKATHIADPAADAGELATAVASIIDALEAKGAEITVDLVDAYGNTPTGYDDIGVTVEKGGGIYQWRGFVPQYFLGSIVAKVGGVEQATADVPINDERLDQALIAAAEARDFSKQCLDLLQADEFVDTSDSQAWARVSVKRGTGGLSGGTELSRRLLKDVDGDALSETSTVVGQAFDSQLAEWHPFEQIANCRLALVPHLFAQQYQESYSEQRLTRADGYGDPVGVVVDASSDTHVVYAANDPARPTLRGGGSPKSYFEFDGVNEYLIVENSKAAFECVTSDVNYTLAIRFRCRPGTNGLNFTLVDSCNLTGANVGFFLRRLSNGKLRYTVGSGSTVASLDTAATVTDADGWVTVFIHDDGAAGTIQVGSNAAENITYPGNSPSSAAAAYDLRIGRRAGSSSDYAPIELAWLVIAEGQTAEAVDEQLRNYDPQPTAISRGGKTAAEPGFKDFTHKHSIWLADEAASLYQEAARTTPATADTNPVGSWSDYRGTYLNRILSTSASGDRPTLQMAEYNSTKNTVRWDGLDDNLNLSQAFANHGDFTLLLVGKNSNATHGSHFAKGNEYLVKTGSNYEGSGGDDERWVFHQPGLGDASFGQGAGAPGEAMPGEVLFAAAFRRQLDQITIFCQGIKGFETFTKTDVFQITSIGDYFSANSDFQLQGDICGYGLYLAAFRISMLIAQLLQGFGNSGYSIPELPTAPALGDSVFDQLYQKNALPLLMKHYGVDITYTPPGGIGATVKAIVSPEMSREEDNEGNREKKRSTVVAIPRSELSVPQSTATVGVGGEDWNIGQIEAYNRNWNILELVRYESMEYAGDRLQELMPTDGVILDAEDFLIATLAACPEFQSLVGAANATVAMDSIRVEVLPPPSNLETKTPVEVGEERPMALLWTDKDGEGITLEHSSSGTKHHYDYGGLIHLQISRTLPAGETLSASMREWKGIVGRIIEELDERFGLPGYLAPSRVTMLGPYVDDTKKRATPGVAKRKLNQFIKHGYVVALTLWHRKFRPKHFTREAFRRYPGVYKPRAGERGNPQRDKNGKLLGFRSTYTGQKLRRSLYMPLDSRYSLAAVELDTTVLSGITRHSVGTDTETTFDVSDGEIFARWLSMTAQNPKARFTTQNVSAALASIGLLGLSINDLSSGLKFYSQKHQHGGSRASGSAHRVLTFIDGMIVPRQLTAEHQGNAEIEYEALITWEGSTDPIQIGDSAALPTISNTGRLTLGPIAIGGVTIDHVKRITLDFGIEAMQESADSDIWPRFVSIMSIKPVLRIEGIDATWFSSGKIPLAGKGFTHANTTVYLRDRAEHASYAADDSESHTSMTMAGMAYVDTGMEASGEDPESLTLVLEIDYDGTNVPIVIDTGPIMPVESTMQFRHTVKETLPAADAPFASANLPITHDGLNVIKRIDADSDVPGTLVIADDVELSSGSATIDLASASHNGTTVDASGLKLQHITIANPAGNNPMTVEPGASNPYSLFGASGQVTLDGDSQLQMSFADTREDVDGTHKEIDITGFIYYVPRKPGEKVEYNVLLPRSRGIGYAFDDECGVGEVMSGPDGKPGFVMGVPRRTGIPQYKKDTQHWRQIPKSDAWVGWQKEGSIHPVDLVRKELMDGHNVRLADGNSWLCPMAVAPEEREGVLCPSCRLPMGTTIDEEGEWIPTGVAEGYQRLWAYAVQWWSAMGNATIEIGDDTATSSFDFNGLNDAALHCLQRNYRVGKLEVSILGLFNNKVATEILKALIDWPTVVKRMESRLKKEMAVGSSTEHGPAASTPAIDQP</sequence>
<evidence type="ECO:0000256" key="1">
    <source>
        <dbReference type="SAM" id="Coils"/>
    </source>
</evidence>
<dbReference type="Gene3D" id="3.90.1690.10">
    <property type="entry name" value="phage-related protein like domain"/>
    <property type="match status" value="1"/>
</dbReference>
<evidence type="ECO:0000313" key="5">
    <source>
        <dbReference type="Proteomes" id="UP001152797"/>
    </source>
</evidence>
<evidence type="ECO:0000256" key="2">
    <source>
        <dbReference type="SAM" id="MobiDB-lite"/>
    </source>
</evidence>
<dbReference type="Gene3D" id="2.60.120.200">
    <property type="match status" value="1"/>
</dbReference>
<protein>
    <submittedName>
        <fullName evidence="3">Uncharacterized protein</fullName>
    </submittedName>
</protein>